<dbReference type="CDD" id="cd01836">
    <property type="entry name" value="FeeA_FeeB_like"/>
    <property type="match status" value="1"/>
</dbReference>
<evidence type="ECO:0000259" key="2">
    <source>
        <dbReference type="Pfam" id="PF13472"/>
    </source>
</evidence>
<evidence type="ECO:0000313" key="3">
    <source>
        <dbReference type="EMBL" id="TCJ30321.1"/>
    </source>
</evidence>
<protein>
    <submittedName>
        <fullName evidence="3">SGNH/GDSL hydrolase family protein</fullName>
    </submittedName>
</protein>
<dbReference type="InterPro" id="IPR036514">
    <property type="entry name" value="SGNH_hydro_sf"/>
</dbReference>
<organism evidence="3 4">
    <name type="scientific">Nocardioides jejuensis</name>
    <dbReference type="NCBI Taxonomy" id="2502782"/>
    <lineage>
        <taxon>Bacteria</taxon>
        <taxon>Bacillati</taxon>
        <taxon>Actinomycetota</taxon>
        <taxon>Actinomycetes</taxon>
        <taxon>Propionibacteriales</taxon>
        <taxon>Nocardioidaceae</taxon>
        <taxon>Nocardioides</taxon>
    </lineage>
</organism>
<dbReference type="Pfam" id="PF13472">
    <property type="entry name" value="Lipase_GDSL_2"/>
    <property type="match status" value="1"/>
</dbReference>
<feature type="domain" description="SGNH hydrolase-type esterase" evidence="2">
    <location>
        <begin position="70"/>
        <end position="247"/>
    </location>
</feature>
<dbReference type="InterPro" id="IPR051532">
    <property type="entry name" value="Ester_Hydrolysis_Enzymes"/>
</dbReference>
<dbReference type="Gene3D" id="3.40.50.1110">
    <property type="entry name" value="SGNH hydrolase"/>
    <property type="match status" value="1"/>
</dbReference>
<dbReference type="InterPro" id="IPR013830">
    <property type="entry name" value="SGNH_hydro"/>
</dbReference>
<proteinExistence type="predicted"/>
<evidence type="ECO:0000313" key="4">
    <source>
        <dbReference type="Proteomes" id="UP000295453"/>
    </source>
</evidence>
<dbReference type="PANTHER" id="PTHR30383">
    <property type="entry name" value="THIOESTERASE 1/PROTEASE 1/LYSOPHOSPHOLIPASE L1"/>
    <property type="match status" value="1"/>
</dbReference>
<sequence>MRRENWIGAGVALGAVGAAIGGLTYGGRELLHRQADIARGIIGKPLGEKAPKADKVYRKRFGDPVDLVMLGDSLAAGLGADLPGETLGARLSKGAAKRIRRSVRLRTVARVGNHTSELMEQIGRFPAGYRPAVAVIVVGGNDITHRHPTAESIAHLEEAIRTLQGLGAEVVVGTCPDLGMLRAVPQPLRTLGSLASRQLASAQREAALGLGARVVDLAQVAGPFFISNPDEMFSVDRFHPSSLGYRRTAKAMLPSVVAAFGGEVEVPFGHHVPLVH</sequence>
<dbReference type="AlphaFoldDB" id="A0A4R1CH83"/>
<keyword evidence="1" id="KW-0472">Membrane</keyword>
<reference evidence="3 4" key="1">
    <citation type="submission" date="2019-03" db="EMBL/GenBank/DDBJ databases">
        <authorList>
            <person name="Kim M.K.M."/>
        </authorList>
    </citation>
    <scope>NUCLEOTIDE SEQUENCE [LARGE SCALE GENOMIC DNA]</scope>
    <source>
        <strain evidence="3 4">18JY15-6</strain>
    </source>
</reference>
<accession>A0A4R1CH83</accession>
<feature type="transmembrane region" description="Helical" evidence="1">
    <location>
        <begin position="6"/>
        <end position="25"/>
    </location>
</feature>
<keyword evidence="1" id="KW-0812">Transmembrane</keyword>
<gene>
    <name evidence="3" type="ORF">EPD65_03710</name>
</gene>
<keyword evidence="1" id="KW-1133">Transmembrane helix</keyword>
<dbReference type="OrthoDB" id="9804395at2"/>
<keyword evidence="4" id="KW-1185">Reference proteome</keyword>
<keyword evidence="3" id="KW-0378">Hydrolase</keyword>
<evidence type="ECO:0000256" key="1">
    <source>
        <dbReference type="SAM" id="Phobius"/>
    </source>
</evidence>
<dbReference type="SUPFAM" id="SSF52266">
    <property type="entry name" value="SGNH hydrolase"/>
    <property type="match status" value="1"/>
</dbReference>
<dbReference type="PANTHER" id="PTHR30383:SF5">
    <property type="entry name" value="SGNH HYDROLASE-TYPE ESTERASE DOMAIN-CONTAINING PROTEIN"/>
    <property type="match status" value="1"/>
</dbReference>
<dbReference type="GO" id="GO:0004622">
    <property type="term" value="F:phosphatidylcholine lysophospholipase activity"/>
    <property type="evidence" value="ECO:0007669"/>
    <property type="project" value="TreeGrafter"/>
</dbReference>
<dbReference type="Proteomes" id="UP000295453">
    <property type="component" value="Unassembled WGS sequence"/>
</dbReference>
<dbReference type="EMBL" id="SJZJ01000004">
    <property type="protein sequence ID" value="TCJ30321.1"/>
    <property type="molecule type" value="Genomic_DNA"/>
</dbReference>
<comment type="caution">
    <text evidence="3">The sequence shown here is derived from an EMBL/GenBank/DDBJ whole genome shotgun (WGS) entry which is preliminary data.</text>
</comment>
<name>A0A4R1CH83_9ACTN</name>
<dbReference type="RefSeq" id="WP_131581821.1">
    <property type="nucleotide sequence ID" value="NZ_SJZJ01000004.1"/>
</dbReference>